<accession>A0A8J4SL68</accession>
<dbReference type="EMBL" id="LUCH01006011">
    <property type="protein sequence ID" value="KAF5397620.1"/>
    <property type="molecule type" value="Genomic_DNA"/>
</dbReference>
<dbReference type="Proteomes" id="UP000748531">
    <property type="component" value="Unassembled WGS sequence"/>
</dbReference>
<sequence>MLKWKDDSCKHAMCAVNHVFIYQQINGEFNKLNFQPHELPAVIGDLVEDTLYNYTSHTDLGWGLATSLTSEPVSLRTSK</sequence>
<evidence type="ECO:0000313" key="1">
    <source>
        <dbReference type="EMBL" id="KAF5397620.1"/>
    </source>
</evidence>
<name>A0A8J4SL68_9TREM</name>
<protein>
    <submittedName>
        <fullName evidence="1">Uncharacterized protein</fullName>
    </submittedName>
</protein>
<gene>
    <name evidence="1" type="ORF">PHET_09471</name>
</gene>
<dbReference type="AlphaFoldDB" id="A0A8J4SL68"/>
<comment type="caution">
    <text evidence="1">The sequence shown here is derived from an EMBL/GenBank/DDBJ whole genome shotgun (WGS) entry which is preliminary data.</text>
</comment>
<organism evidence="1 2">
    <name type="scientific">Paragonimus heterotremus</name>
    <dbReference type="NCBI Taxonomy" id="100268"/>
    <lineage>
        <taxon>Eukaryota</taxon>
        <taxon>Metazoa</taxon>
        <taxon>Spiralia</taxon>
        <taxon>Lophotrochozoa</taxon>
        <taxon>Platyhelminthes</taxon>
        <taxon>Trematoda</taxon>
        <taxon>Digenea</taxon>
        <taxon>Plagiorchiida</taxon>
        <taxon>Troglotremata</taxon>
        <taxon>Troglotrematidae</taxon>
        <taxon>Paragonimus</taxon>
    </lineage>
</organism>
<reference evidence="1" key="1">
    <citation type="submission" date="2019-05" db="EMBL/GenBank/DDBJ databases">
        <title>Annotation for the trematode Paragonimus heterotremus.</title>
        <authorList>
            <person name="Choi Y.-J."/>
        </authorList>
    </citation>
    <scope>NUCLEOTIDE SEQUENCE</scope>
    <source>
        <strain evidence="1">LC</strain>
    </source>
</reference>
<dbReference type="OrthoDB" id="6298778at2759"/>
<keyword evidence="2" id="KW-1185">Reference proteome</keyword>
<evidence type="ECO:0000313" key="2">
    <source>
        <dbReference type="Proteomes" id="UP000748531"/>
    </source>
</evidence>
<proteinExistence type="predicted"/>